<accession>A0A917P9W2</accession>
<comment type="caution">
    <text evidence="1">The sequence shown here is derived from an EMBL/GenBank/DDBJ whole genome shotgun (WGS) entry which is preliminary data.</text>
</comment>
<dbReference type="RefSeq" id="WP_229841612.1">
    <property type="nucleotide sequence ID" value="NZ_BMQA01000101.1"/>
</dbReference>
<dbReference type="AlphaFoldDB" id="A0A917P9W2"/>
<keyword evidence="2" id="KW-1185">Reference proteome</keyword>
<protein>
    <submittedName>
        <fullName evidence="1">Uncharacterized protein</fullName>
    </submittedName>
</protein>
<reference evidence="1" key="1">
    <citation type="journal article" date="2014" name="Int. J. Syst. Evol. Microbiol.">
        <title>Complete genome sequence of Corynebacterium casei LMG S-19264T (=DSM 44701T), isolated from a smear-ripened cheese.</title>
        <authorList>
            <consortium name="US DOE Joint Genome Institute (JGI-PGF)"/>
            <person name="Walter F."/>
            <person name="Albersmeier A."/>
            <person name="Kalinowski J."/>
            <person name="Ruckert C."/>
        </authorList>
    </citation>
    <scope>NUCLEOTIDE SEQUENCE</scope>
    <source>
        <strain evidence="1">JCM 3086</strain>
    </source>
</reference>
<proteinExistence type="predicted"/>
<reference evidence="1" key="2">
    <citation type="submission" date="2020-09" db="EMBL/GenBank/DDBJ databases">
        <authorList>
            <person name="Sun Q."/>
            <person name="Ohkuma M."/>
        </authorList>
    </citation>
    <scope>NUCLEOTIDE SEQUENCE</scope>
    <source>
        <strain evidence="1">JCM 3086</strain>
    </source>
</reference>
<dbReference type="Proteomes" id="UP000657574">
    <property type="component" value="Unassembled WGS sequence"/>
</dbReference>
<organism evidence="1 2">
    <name type="scientific">Streptomyces brasiliensis</name>
    <dbReference type="NCBI Taxonomy" id="1954"/>
    <lineage>
        <taxon>Bacteria</taxon>
        <taxon>Bacillati</taxon>
        <taxon>Actinomycetota</taxon>
        <taxon>Actinomycetes</taxon>
        <taxon>Kitasatosporales</taxon>
        <taxon>Streptomycetaceae</taxon>
        <taxon>Streptomyces</taxon>
    </lineage>
</organism>
<name>A0A917P9W2_9ACTN</name>
<gene>
    <name evidence="1" type="ORF">GCM10010121_093420</name>
</gene>
<evidence type="ECO:0000313" key="1">
    <source>
        <dbReference type="EMBL" id="GGJ68030.1"/>
    </source>
</evidence>
<sequence>MIVRWLMTLGERTRPDTPTYAECPGPHEARAVALVDDCGQLFPVWLRGGEHSAAT</sequence>
<evidence type="ECO:0000313" key="2">
    <source>
        <dbReference type="Proteomes" id="UP000657574"/>
    </source>
</evidence>
<dbReference type="EMBL" id="BMQA01000101">
    <property type="protein sequence ID" value="GGJ68030.1"/>
    <property type="molecule type" value="Genomic_DNA"/>
</dbReference>